<dbReference type="Gene3D" id="2.60.120.200">
    <property type="match status" value="1"/>
</dbReference>
<proteinExistence type="predicted"/>
<dbReference type="GO" id="GO:0000139">
    <property type="term" value="C:Golgi membrane"/>
    <property type="evidence" value="ECO:0007669"/>
    <property type="project" value="UniProtKB-SubCell"/>
</dbReference>
<name>A0AA88QB31_9TELE</name>
<keyword evidence="7" id="KW-0333">Golgi apparatus</keyword>
<evidence type="ECO:0000313" key="14">
    <source>
        <dbReference type="EMBL" id="KAK2911440.1"/>
    </source>
</evidence>
<dbReference type="PANTHER" id="PTHR12223:SF20">
    <property type="entry name" value="VIP36-LIKE PROTEIN"/>
    <property type="match status" value="1"/>
</dbReference>
<accession>A0AA88QB31</accession>
<dbReference type="Pfam" id="PF03388">
    <property type="entry name" value="Lectin_leg-like"/>
    <property type="match status" value="1"/>
</dbReference>
<dbReference type="InterPro" id="IPR013320">
    <property type="entry name" value="ConA-like_dom_sf"/>
</dbReference>
<keyword evidence="8 12" id="KW-0472">Membrane</keyword>
<dbReference type="GO" id="GO:0006888">
    <property type="term" value="P:endoplasmic reticulum to Golgi vesicle-mediated transport"/>
    <property type="evidence" value="ECO:0007669"/>
    <property type="project" value="TreeGrafter"/>
</dbReference>
<comment type="caution">
    <text evidence="14">The sequence shown here is derived from an EMBL/GenBank/DDBJ whole genome shotgun (WGS) entry which is preliminary data.</text>
</comment>
<keyword evidence="2 12" id="KW-0812">Transmembrane</keyword>
<evidence type="ECO:0000313" key="15">
    <source>
        <dbReference type="Proteomes" id="UP001187343"/>
    </source>
</evidence>
<evidence type="ECO:0000256" key="11">
    <source>
        <dbReference type="ARBA" id="ARBA00046288"/>
    </source>
</evidence>
<protein>
    <recommendedName>
        <fullName evidence="13">L-type lectin-like domain-containing protein</fullName>
    </recommendedName>
</protein>
<feature type="transmembrane region" description="Helical" evidence="12">
    <location>
        <begin position="266"/>
        <end position="290"/>
    </location>
</feature>
<comment type="subcellular location">
    <subcellularLocation>
        <location evidence="11">Endomembrane system</location>
        <topology evidence="11">Single-pass type I membrane protein</topology>
    </subcellularLocation>
    <subcellularLocation>
        <location evidence="1">Golgi apparatus membrane</location>
        <topology evidence="1">Single-pass membrane protein</topology>
    </subcellularLocation>
</comment>
<keyword evidence="4" id="KW-0732">Signal</keyword>
<evidence type="ECO:0000259" key="13">
    <source>
        <dbReference type="PROSITE" id="PS51328"/>
    </source>
</evidence>
<dbReference type="GO" id="GO:0030134">
    <property type="term" value="C:COPII-coated ER to Golgi transport vesicle"/>
    <property type="evidence" value="ECO:0007669"/>
    <property type="project" value="TreeGrafter"/>
</dbReference>
<evidence type="ECO:0000256" key="6">
    <source>
        <dbReference type="ARBA" id="ARBA00022989"/>
    </source>
</evidence>
<evidence type="ECO:0000256" key="4">
    <source>
        <dbReference type="ARBA" id="ARBA00022729"/>
    </source>
</evidence>
<keyword evidence="9" id="KW-1015">Disulfide bond</keyword>
<evidence type="ECO:0000256" key="2">
    <source>
        <dbReference type="ARBA" id="ARBA00022692"/>
    </source>
</evidence>
<dbReference type="InterPro" id="IPR051136">
    <property type="entry name" value="Intracellular_Lectin-GPT"/>
</dbReference>
<evidence type="ECO:0000256" key="3">
    <source>
        <dbReference type="ARBA" id="ARBA00022723"/>
    </source>
</evidence>
<sequence>MEEFLKREYSLSKPYQGIGVSGSSHWELMGDALVTTDYVRLTPDQQSKQGAIWSRIPCHLRDWELQVHFKIHGRGKKNLNGDGVAIWYTKERMQKGPVFGNRDFFTGLGVFVDTYPNEEKLLERIFPYVLAMVGNGTISYDHERDGQPTELGGCSAMVRNLKHDSFLFIRYVRRRLTIMLDIDGKHEWRDCLDVPGVHLPQGFYFGVSAITGDLSDNHDLISMKLYQLTILRSKQEDEEEQKVLIPSVDNMELLRPYADVEGMSSIAIFFSVLFSMLGVFLLVVVGLVLYGHWSESRRKRFY</sequence>
<dbReference type="EMBL" id="JAUYZG010000003">
    <property type="protein sequence ID" value="KAK2911440.1"/>
    <property type="molecule type" value="Genomic_DNA"/>
</dbReference>
<dbReference type="SUPFAM" id="SSF49899">
    <property type="entry name" value="Concanavalin A-like lectins/glucanases"/>
    <property type="match status" value="1"/>
</dbReference>
<keyword evidence="5" id="KW-0430">Lectin</keyword>
<keyword evidence="10" id="KW-0325">Glycoprotein</keyword>
<keyword evidence="6 12" id="KW-1133">Transmembrane helix</keyword>
<dbReference type="PANTHER" id="PTHR12223">
    <property type="entry name" value="VESICULAR MANNOSE-BINDING LECTIN"/>
    <property type="match status" value="1"/>
</dbReference>
<dbReference type="PROSITE" id="PS51328">
    <property type="entry name" value="L_LECTIN_LIKE"/>
    <property type="match status" value="1"/>
</dbReference>
<organism evidence="14 15">
    <name type="scientific">Cirrhinus molitorella</name>
    <name type="common">mud carp</name>
    <dbReference type="NCBI Taxonomy" id="172907"/>
    <lineage>
        <taxon>Eukaryota</taxon>
        <taxon>Metazoa</taxon>
        <taxon>Chordata</taxon>
        <taxon>Craniata</taxon>
        <taxon>Vertebrata</taxon>
        <taxon>Euteleostomi</taxon>
        <taxon>Actinopterygii</taxon>
        <taxon>Neopterygii</taxon>
        <taxon>Teleostei</taxon>
        <taxon>Ostariophysi</taxon>
        <taxon>Cypriniformes</taxon>
        <taxon>Cyprinidae</taxon>
        <taxon>Labeoninae</taxon>
        <taxon>Labeonini</taxon>
        <taxon>Cirrhinus</taxon>
    </lineage>
</organism>
<evidence type="ECO:0000256" key="10">
    <source>
        <dbReference type="ARBA" id="ARBA00023180"/>
    </source>
</evidence>
<evidence type="ECO:0000256" key="7">
    <source>
        <dbReference type="ARBA" id="ARBA00023034"/>
    </source>
</evidence>
<dbReference type="AlphaFoldDB" id="A0AA88QB31"/>
<feature type="domain" description="L-type lectin-like" evidence="13">
    <location>
        <begin position="3"/>
        <end position="228"/>
    </location>
</feature>
<keyword evidence="3" id="KW-0479">Metal-binding</keyword>
<evidence type="ECO:0000256" key="12">
    <source>
        <dbReference type="SAM" id="Phobius"/>
    </source>
</evidence>
<gene>
    <name evidence="14" type="ORF">Q8A67_003573</name>
</gene>
<dbReference type="GO" id="GO:0005793">
    <property type="term" value="C:endoplasmic reticulum-Golgi intermediate compartment"/>
    <property type="evidence" value="ECO:0007669"/>
    <property type="project" value="TreeGrafter"/>
</dbReference>
<dbReference type="GO" id="GO:0005537">
    <property type="term" value="F:D-mannose binding"/>
    <property type="evidence" value="ECO:0007669"/>
    <property type="project" value="TreeGrafter"/>
</dbReference>
<reference evidence="14" key="1">
    <citation type="submission" date="2023-08" db="EMBL/GenBank/DDBJ databases">
        <title>Chromosome-level Genome Assembly of mud carp (Cirrhinus molitorella).</title>
        <authorList>
            <person name="Liu H."/>
        </authorList>
    </citation>
    <scope>NUCLEOTIDE SEQUENCE</scope>
    <source>
        <strain evidence="14">Prfri</strain>
        <tissue evidence="14">Muscle</tissue>
    </source>
</reference>
<dbReference type="GO" id="GO:0005789">
    <property type="term" value="C:endoplasmic reticulum membrane"/>
    <property type="evidence" value="ECO:0007669"/>
    <property type="project" value="TreeGrafter"/>
</dbReference>
<dbReference type="InterPro" id="IPR005052">
    <property type="entry name" value="Lectin_leg"/>
</dbReference>
<dbReference type="FunFam" id="2.60.120.200:FF:000017">
    <property type="entry name" value="Vesicular integral-membrane protein VIP36"/>
    <property type="match status" value="1"/>
</dbReference>
<evidence type="ECO:0000256" key="8">
    <source>
        <dbReference type="ARBA" id="ARBA00023136"/>
    </source>
</evidence>
<evidence type="ECO:0000256" key="9">
    <source>
        <dbReference type="ARBA" id="ARBA00023157"/>
    </source>
</evidence>
<dbReference type="GO" id="GO:0046872">
    <property type="term" value="F:metal ion binding"/>
    <property type="evidence" value="ECO:0007669"/>
    <property type="project" value="UniProtKB-KW"/>
</dbReference>
<evidence type="ECO:0000256" key="1">
    <source>
        <dbReference type="ARBA" id="ARBA00004194"/>
    </source>
</evidence>
<dbReference type="Proteomes" id="UP001187343">
    <property type="component" value="Unassembled WGS sequence"/>
</dbReference>
<evidence type="ECO:0000256" key="5">
    <source>
        <dbReference type="ARBA" id="ARBA00022734"/>
    </source>
</evidence>
<keyword evidence="15" id="KW-1185">Reference proteome</keyword>